<feature type="non-terminal residue" evidence="1">
    <location>
        <position position="1"/>
    </location>
</feature>
<name>A0A4Y9F8J4_9DEIN</name>
<gene>
    <name evidence="1" type="ORF">E0687_12190</name>
</gene>
<protein>
    <recommendedName>
        <fullName evidence="3">DUF11 domain-containing protein</fullName>
    </recommendedName>
</protein>
<evidence type="ECO:0008006" key="3">
    <source>
        <dbReference type="Google" id="ProtNLM"/>
    </source>
</evidence>
<accession>A0A4Y9F8J4</accession>
<evidence type="ECO:0000313" key="2">
    <source>
        <dbReference type="Proteomes" id="UP000297668"/>
    </source>
</evidence>
<dbReference type="AlphaFoldDB" id="A0A4Y9F8J4"/>
<proteinExistence type="predicted"/>
<organism evidence="1 2">
    <name type="scientific">Thermus tengchongensis</name>
    <dbReference type="NCBI Taxonomy" id="1214928"/>
    <lineage>
        <taxon>Bacteria</taxon>
        <taxon>Thermotogati</taxon>
        <taxon>Deinococcota</taxon>
        <taxon>Deinococci</taxon>
        <taxon>Thermales</taxon>
        <taxon>Thermaceae</taxon>
        <taxon>Thermus</taxon>
    </lineage>
</organism>
<dbReference type="EMBL" id="SJZF01000032">
    <property type="protein sequence ID" value="TFU25142.1"/>
    <property type="molecule type" value="Genomic_DNA"/>
</dbReference>
<comment type="caution">
    <text evidence="1">The sequence shown here is derived from an EMBL/GenBank/DDBJ whole genome shotgun (WGS) entry which is preliminary data.</text>
</comment>
<sequence length="273" mass="29341">SGSSIAGQNLTRNFGVVRESRFYPDATGQTSSPGTYTFAHWYRPGSLGQVTLSLDPPNPRYTYQVRVDENCDGTFGPGEEWAPFPYTFSVGSTWPREPDGSLRACAVEVRALVPAGEPMGATDIVLVKAELAWANRPGVVEPDTLTDTLQVAGGEVRLEKRVRNVTQNTPFATTGQGRPGEVLEYCIAYRNLGTQGVNAFVLTDPVPYFTDPLLSVADYGGKAIRWTHGGNTLYLTAASGDDAGEVTGSVVRVQVGAVGPGEMGEVCYRVRVR</sequence>
<reference evidence="1 2" key="1">
    <citation type="submission" date="2019-03" db="EMBL/GenBank/DDBJ databases">
        <title>Thermus tengchongensis species for the arsenic transformation mechanism.</title>
        <authorList>
            <person name="Yuan G.C."/>
        </authorList>
    </citation>
    <scope>NUCLEOTIDE SEQUENCE [LARGE SCALE GENOMIC DNA]</scope>
    <source>
        <strain evidence="1 2">15W</strain>
    </source>
</reference>
<dbReference type="Proteomes" id="UP000297668">
    <property type="component" value="Unassembled WGS sequence"/>
</dbReference>
<evidence type="ECO:0000313" key="1">
    <source>
        <dbReference type="EMBL" id="TFU25142.1"/>
    </source>
</evidence>